<gene>
    <name evidence="1" type="ORF">ACFQE9_14640</name>
</gene>
<sequence length="77" mass="9163">MTWSVRRDEEGLIEWERRDGLATIRRRRRGGGDGYVVRIDVLEQAPEGRTYRRKTVESEGDADEHVDRWRSEFALEE</sequence>
<dbReference type="InterPro" id="IPR055965">
    <property type="entry name" value="DUF7543"/>
</dbReference>
<proteinExistence type="predicted"/>
<evidence type="ECO:0000313" key="1">
    <source>
        <dbReference type="EMBL" id="MFC6893832.1"/>
    </source>
</evidence>
<dbReference type="EMBL" id="JBHSXL010000013">
    <property type="protein sequence ID" value="MFC6893832.1"/>
    <property type="molecule type" value="Genomic_DNA"/>
</dbReference>
<dbReference type="Proteomes" id="UP001596296">
    <property type="component" value="Unassembled WGS sequence"/>
</dbReference>
<reference evidence="1 2" key="1">
    <citation type="journal article" date="2019" name="Int. J. Syst. Evol. Microbiol.">
        <title>The Global Catalogue of Microorganisms (GCM) 10K type strain sequencing project: providing services to taxonomists for standard genome sequencing and annotation.</title>
        <authorList>
            <consortium name="The Broad Institute Genomics Platform"/>
            <consortium name="The Broad Institute Genome Sequencing Center for Infectious Disease"/>
            <person name="Wu L."/>
            <person name="Ma J."/>
        </authorList>
    </citation>
    <scope>NUCLEOTIDE SEQUENCE [LARGE SCALE GENOMIC DNA]</scope>
    <source>
        <strain evidence="1 2">SKJ47</strain>
    </source>
</reference>
<protein>
    <submittedName>
        <fullName evidence="1">Uncharacterized protein</fullName>
    </submittedName>
</protein>
<evidence type="ECO:0000313" key="2">
    <source>
        <dbReference type="Proteomes" id="UP001596296"/>
    </source>
</evidence>
<organism evidence="1 2">
    <name type="scientific">Halopenitus salinus</name>
    <dbReference type="NCBI Taxonomy" id="1198295"/>
    <lineage>
        <taxon>Archaea</taxon>
        <taxon>Methanobacteriati</taxon>
        <taxon>Methanobacteriota</taxon>
        <taxon>Stenosarchaea group</taxon>
        <taxon>Halobacteria</taxon>
        <taxon>Halobacteriales</taxon>
        <taxon>Haloferacaceae</taxon>
        <taxon>Halopenitus</taxon>
    </lineage>
</organism>
<dbReference type="Pfam" id="PF24399">
    <property type="entry name" value="DUF7543"/>
    <property type="match status" value="1"/>
</dbReference>
<dbReference type="AlphaFoldDB" id="A0ABD5V2N6"/>
<dbReference type="RefSeq" id="WP_379746344.1">
    <property type="nucleotide sequence ID" value="NZ_JBHSVN010000001.1"/>
</dbReference>
<accession>A0ABD5V2N6</accession>
<name>A0ABD5V2N6_9EURY</name>
<keyword evidence="2" id="KW-1185">Reference proteome</keyword>
<comment type="caution">
    <text evidence="1">The sequence shown here is derived from an EMBL/GenBank/DDBJ whole genome shotgun (WGS) entry which is preliminary data.</text>
</comment>